<proteinExistence type="predicted"/>
<feature type="signal peptide" evidence="1">
    <location>
        <begin position="1"/>
        <end position="24"/>
    </location>
</feature>
<dbReference type="WBParaSite" id="ACRNAN_Path_213.g765.t1">
    <property type="protein sequence ID" value="ACRNAN_Path_213.g765.t1"/>
    <property type="gene ID" value="ACRNAN_Path_213.g765"/>
</dbReference>
<organism evidence="2 3">
    <name type="scientific">Acrobeloides nanus</name>
    <dbReference type="NCBI Taxonomy" id="290746"/>
    <lineage>
        <taxon>Eukaryota</taxon>
        <taxon>Metazoa</taxon>
        <taxon>Ecdysozoa</taxon>
        <taxon>Nematoda</taxon>
        <taxon>Chromadorea</taxon>
        <taxon>Rhabditida</taxon>
        <taxon>Tylenchina</taxon>
        <taxon>Cephalobomorpha</taxon>
        <taxon>Cephaloboidea</taxon>
        <taxon>Cephalobidae</taxon>
        <taxon>Acrobeloides</taxon>
    </lineage>
</organism>
<keyword evidence="1" id="KW-0732">Signal</keyword>
<sequence length="155" mass="17803">MEIFMSLLHIRTIFIICFLCLVDSQRDRPFYPSRPGYSGGNDPPYYPPPQQNGSNVCKKYKFQCFLEPSFDPKITGQNLGFLRCEVSDTSDGAEHDVSRWTQCSICCNAWGLSRGRNDGDVSSYVYTDIDNDDYLCICCERKCKDKDKRRSSSEE</sequence>
<feature type="chain" id="PRO_5038078209" evidence="1">
    <location>
        <begin position="25"/>
        <end position="155"/>
    </location>
</feature>
<protein>
    <submittedName>
        <fullName evidence="3">Uncharacterized protein</fullName>
    </submittedName>
</protein>
<name>A0A914C3I1_9BILA</name>
<evidence type="ECO:0000313" key="2">
    <source>
        <dbReference type="Proteomes" id="UP000887540"/>
    </source>
</evidence>
<dbReference type="AlphaFoldDB" id="A0A914C3I1"/>
<reference evidence="3" key="1">
    <citation type="submission" date="2022-11" db="UniProtKB">
        <authorList>
            <consortium name="WormBaseParasite"/>
        </authorList>
    </citation>
    <scope>IDENTIFICATION</scope>
</reference>
<keyword evidence="2" id="KW-1185">Reference proteome</keyword>
<evidence type="ECO:0000313" key="3">
    <source>
        <dbReference type="WBParaSite" id="ACRNAN_Path_213.g765.t1"/>
    </source>
</evidence>
<accession>A0A914C3I1</accession>
<evidence type="ECO:0000256" key="1">
    <source>
        <dbReference type="SAM" id="SignalP"/>
    </source>
</evidence>
<dbReference type="Proteomes" id="UP000887540">
    <property type="component" value="Unplaced"/>
</dbReference>